<keyword evidence="3" id="KW-1185">Reference proteome</keyword>
<dbReference type="Proteomes" id="UP000237000">
    <property type="component" value="Unassembled WGS sequence"/>
</dbReference>
<reference evidence="3" key="1">
    <citation type="submission" date="2016-06" db="EMBL/GenBank/DDBJ databases">
        <title>Parallel loss of symbiosis genes in relatives of nitrogen-fixing non-legume Parasponia.</title>
        <authorList>
            <person name="Van Velzen R."/>
            <person name="Holmer R."/>
            <person name="Bu F."/>
            <person name="Rutten L."/>
            <person name="Van Zeijl A."/>
            <person name="Liu W."/>
            <person name="Santuari L."/>
            <person name="Cao Q."/>
            <person name="Sharma T."/>
            <person name="Shen D."/>
            <person name="Roswanjaya Y."/>
            <person name="Wardhani T."/>
            <person name="Kalhor M.S."/>
            <person name="Jansen J."/>
            <person name="Van den Hoogen J."/>
            <person name="Gungor B."/>
            <person name="Hartog M."/>
            <person name="Hontelez J."/>
            <person name="Verver J."/>
            <person name="Yang W.-C."/>
            <person name="Schijlen E."/>
            <person name="Repin R."/>
            <person name="Schilthuizen M."/>
            <person name="Schranz E."/>
            <person name="Heidstra R."/>
            <person name="Miyata K."/>
            <person name="Fedorova E."/>
            <person name="Kohlen W."/>
            <person name="Bisseling T."/>
            <person name="Smit S."/>
            <person name="Geurts R."/>
        </authorList>
    </citation>
    <scope>NUCLEOTIDE SEQUENCE [LARGE SCALE GENOMIC DNA]</scope>
    <source>
        <strain evidence="3">cv. RG33-2</strain>
    </source>
</reference>
<gene>
    <name evidence="2" type="ORF">TorRG33x02_336510</name>
</gene>
<comment type="caution">
    <text evidence="2">The sequence shown here is derived from an EMBL/GenBank/DDBJ whole genome shotgun (WGS) entry which is preliminary data.</text>
</comment>
<dbReference type="AlphaFoldDB" id="A0A2P5B019"/>
<proteinExistence type="predicted"/>
<evidence type="ECO:0000313" key="3">
    <source>
        <dbReference type="Proteomes" id="UP000237000"/>
    </source>
</evidence>
<protein>
    <submittedName>
        <fullName evidence="2">Uncharacterized protein</fullName>
    </submittedName>
</protein>
<dbReference type="EMBL" id="JXTC01000643">
    <property type="protein sequence ID" value="PON42150.1"/>
    <property type="molecule type" value="Genomic_DNA"/>
</dbReference>
<feature type="region of interest" description="Disordered" evidence="1">
    <location>
        <begin position="92"/>
        <end position="123"/>
    </location>
</feature>
<organism evidence="2 3">
    <name type="scientific">Trema orientale</name>
    <name type="common">Charcoal tree</name>
    <name type="synonym">Celtis orientalis</name>
    <dbReference type="NCBI Taxonomy" id="63057"/>
    <lineage>
        <taxon>Eukaryota</taxon>
        <taxon>Viridiplantae</taxon>
        <taxon>Streptophyta</taxon>
        <taxon>Embryophyta</taxon>
        <taxon>Tracheophyta</taxon>
        <taxon>Spermatophyta</taxon>
        <taxon>Magnoliopsida</taxon>
        <taxon>eudicotyledons</taxon>
        <taxon>Gunneridae</taxon>
        <taxon>Pentapetalae</taxon>
        <taxon>rosids</taxon>
        <taxon>fabids</taxon>
        <taxon>Rosales</taxon>
        <taxon>Cannabaceae</taxon>
        <taxon>Trema</taxon>
    </lineage>
</organism>
<evidence type="ECO:0000256" key="1">
    <source>
        <dbReference type="SAM" id="MobiDB-lite"/>
    </source>
</evidence>
<dbReference type="InParanoid" id="A0A2P5B019"/>
<evidence type="ECO:0000313" key="2">
    <source>
        <dbReference type="EMBL" id="PON42150.1"/>
    </source>
</evidence>
<name>A0A2P5B019_TREOI</name>
<accession>A0A2P5B019</accession>
<sequence>MGRAKRASPWPVIVARGPGRLGPLSLPSPVWAGWLGQAPPAHFAMSTLTSYNLSLSPVTGHRRLPSVAAPARLSLIDDDATPPYSSIGCAAKRERKEPRNRGQVVAKSGNSAVVRSRRPPPSPQLSFMSLTQYILAHP</sequence>